<organism evidence="1 2">
    <name type="scientific">Winogradskyella litorisediminis</name>
    <dbReference type="NCBI Taxonomy" id="1156618"/>
    <lineage>
        <taxon>Bacteria</taxon>
        <taxon>Pseudomonadati</taxon>
        <taxon>Bacteroidota</taxon>
        <taxon>Flavobacteriia</taxon>
        <taxon>Flavobacteriales</taxon>
        <taxon>Flavobacteriaceae</taxon>
        <taxon>Winogradskyella</taxon>
    </lineage>
</organism>
<proteinExistence type="predicted"/>
<dbReference type="Proteomes" id="UP001597013">
    <property type="component" value="Unassembled WGS sequence"/>
</dbReference>
<dbReference type="Pfam" id="PF20050">
    <property type="entry name" value="DUF6452"/>
    <property type="match status" value="1"/>
</dbReference>
<evidence type="ECO:0000313" key="1">
    <source>
        <dbReference type="EMBL" id="MFD1063742.1"/>
    </source>
</evidence>
<dbReference type="RefSeq" id="WP_386131163.1">
    <property type="nucleotide sequence ID" value="NZ_JBHTJL010000015.1"/>
</dbReference>
<gene>
    <name evidence="1" type="ORF">ACFQ1Q_10840</name>
</gene>
<evidence type="ECO:0000313" key="2">
    <source>
        <dbReference type="Proteomes" id="UP001597013"/>
    </source>
</evidence>
<name>A0ABW3N7Y0_9FLAO</name>
<sequence>MKNNKYILVVLALILWTCERDDICAEGTPTTPRILVEFFDVTDTDELKNVPRLSVYAAELITDETTGEIIFPETVTEATLRFNENSNSVELPLKVTEELQETTIRYYFETNTNLRLDENAATNSNIDIIDVTYTPEFVYVSRACGFKSIFNSVSVIGNAGDDSIDWIQNITFTTSIENEDTTHVQIFH</sequence>
<accession>A0ABW3N7Y0</accession>
<reference evidence="2" key="1">
    <citation type="journal article" date="2019" name="Int. J. Syst. Evol. Microbiol.">
        <title>The Global Catalogue of Microorganisms (GCM) 10K type strain sequencing project: providing services to taxonomists for standard genome sequencing and annotation.</title>
        <authorList>
            <consortium name="The Broad Institute Genomics Platform"/>
            <consortium name="The Broad Institute Genome Sequencing Center for Infectious Disease"/>
            <person name="Wu L."/>
            <person name="Ma J."/>
        </authorList>
    </citation>
    <scope>NUCLEOTIDE SEQUENCE [LARGE SCALE GENOMIC DNA]</scope>
    <source>
        <strain evidence="2">CCUG 62215</strain>
    </source>
</reference>
<dbReference type="EMBL" id="JBHTJL010000015">
    <property type="protein sequence ID" value="MFD1063742.1"/>
    <property type="molecule type" value="Genomic_DNA"/>
</dbReference>
<comment type="caution">
    <text evidence="1">The sequence shown here is derived from an EMBL/GenBank/DDBJ whole genome shotgun (WGS) entry which is preliminary data.</text>
</comment>
<dbReference type="InterPro" id="IPR045607">
    <property type="entry name" value="DUF6452"/>
</dbReference>
<keyword evidence="2" id="KW-1185">Reference proteome</keyword>
<protein>
    <submittedName>
        <fullName evidence="1">DUF6452 family protein</fullName>
    </submittedName>
</protein>